<evidence type="ECO:0000313" key="7">
    <source>
        <dbReference type="EMBL" id="QVM85124.1"/>
    </source>
</evidence>
<dbReference type="Pfam" id="PF00005">
    <property type="entry name" value="ABC_tran"/>
    <property type="match status" value="2"/>
</dbReference>
<name>A0ABX8E7X4_9SPHN</name>
<feature type="domain" description="ABC transporter" evidence="6">
    <location>
        <begin position="4"/>
        <end position="233"/>
    </location>
</feature>
<dbReference type="CDD" id="cd03221">
    <property type="entry name" value="ABCF_EF-3"/>
    <property type="match status" value="1"/>
</dbReference>
<reference evidence="7 8" key="1">
    <citation type="journal article" date="2021" name="Int. J. Syst. Evol. Microbiol.">
        <title>Novosphingobium decolorationis sp. nov., an aniline blue-decolourizing bacterium isolated from East Pacific sediment.</title>
        <authorList>
            <person name="Chen X."/>
            <person name="Dong B."/>
            <person name="Chen T."/>
            <person name="Ren N."/>
            <person name="Wang J."/>
            <person name="Xu Y."/>
            <person name="Yang J."/>
            <person name="Zhu S."/>
            <person name="Chen J."/>
        </authorList>
    </citation>
    <scope>NUCLEOTIDE SEQUENCE [LARGE SCALE GENOMIC DNA]</scope>
    <source>
        <strain evidence="7 8">502str22</strain>
    </source>
</reference>
<keyword evidence="2" id="KW-0547">Nucleotide-binding</keyword>
<keyword evidence="1" id="KW-0677">Repeat</keyword>
<proteinExistence type="predicted"/>
<evidence type="ECO:0000256" key="5">
    <source>
        <dbReference type="SAM" id="MobiDB-lite"/>
    </source>
</evidence>
<feature type="coiled-coil region" evidence="4">
    <location>
        <begin position="221"/>
        <end position="255"/>
    </location>
</feature>
<dbReference type="InterPro" id="IPR017871">
    <property type="entry name" value="ABC_transporter-like_CS"/>
</dbReference>
<feature type="compositionally biased region" description="Basic and acidic residues" evidence="5">
    <location>
        <begin position="298"/>
        <end position="307"/>
    </location>
</feature>
<dbReference type="Gene3D" id="3.40.50.300">
    <property type="entry name" value="P-loop containing nucleotide triphosphate hydrolases"/>
    <property type="match status" value="2"/>
</dbReference>
<evidence type="ECO:0000256" key="1">
    <source>
        <dbReference type="ARBA" id="ARBA00022737"/>
    </source>
</evidence>
<gene>
    <name evidence="7" type="ORF">HT578_16755</name>
</gene>
<keyword evidence="3 7" id="KW-0067">ATP-binding</keyword>
<evidence type="ECO:0000256" key="3">
    <source>
        <dbReference type="ARBA" id="ARBA00022840"/>
    </source>
</evidence>
<accession>A0ABX8E7X4</accession>
<dbReference type="PANTHER" id="PTHR19211">
    <property type="entry name" value="ATP-BINDING TRANSPORT PROTEIN-RELATED"/>
    <property type="match status" value="1"/>
</dbReference>
<feature type="region of interest" description="Disordered" evidence="5">
    <location>
        <begin position="284"/>
        <end position="307"/>
    </location>
</feature>
<dbReference type="GO" id="GO:0005524">
    <property type="term" value="F:ATP binding"/>
    <property type="evidence" value="ECO:0007669"/>
    <property type="project" value="UniProtKB-KW"/>
</dbReference>
<evidence type="ECO:0000256" key="4">
    <source>
        <dbReference type="SAM" id="Coils"/>
    </source>
</evidence>
<dbReference type="RefSeq" id="WP_213500787.1">
    <property type="nucleotide sequence ID" value="NZ_CP054856.1"/>
</dbReference>
<protein>
    <submittedName>
        <fullName evidence="7">ABC-F family ATP-binding cassette domain-containing protein</fullName>
    </submittedName>
</protein>
<evidence type="ECO:0000256" key="2">
    <source>
        <dbReference type="ARBA" id="ARBA00022741"/>
    </source>
</evidence>
<dbReference type="PANTHER" id="PTHR19211:SF6">
    <property type="entry name" value="BLL7188 PROTEIN"/>
    <property type="match status" value="1"/>
</dbReference>
<keyword evidence="8" id="KW-1185">Reference proteome</keyword>
<dbReference type="InterPro" id="IPR027417">
    <property type="entry name" value="P-loop_NTPase"/>
</dbReference>
<feature type="compositionally biased region" description="Polar residues" evidence="5">
    <location>
        <begin position="284"/>
        <end position="297"/>
    </location>
</feature>
<dbReference type="EMBL" id="CP054856">
    <property type="protein sequence ID" value="QVM85124.1"/>
    <property type="molecule type" value="Genomic_DNA"/>
</dbReference>
<sequence length="524" mass="55532">MSFLTLDGVAFRTLEGRALFSELSLSIGRERIGLVGRNGCGKSTLLGAIAEGRSASAGHIVLSGTAGLLAQDWPGDWALGHVLGVAEPLACLARILAGEGREEDFAAADWTLEERLAAILDRLGLPGLALERRVASLSGGERTRVGLARLLLEAPDLLLLDEPTNNLDAAGRDLVAQVLADWPGGVLVASHDRALLEGMDRIVELAPTGVRTVTGGWSQFAAIRDAERVRAEAELERAEADLGQVRRAAQAQKEAKATRDKAGRAFAAGGSQAKILLGRQAERAQNSGGALSRQATRQRGEAEDRLAQARGQVEVRVPVRMDVPSSGLPANAQVLSLQAVTLLRAGRSFGPWSLDIKGARRIAVTGPNGAGKTTLLRLAVGELAPETGAVVRAEGRVAWFDQHLGQLAGDADILANYRRLNPGVQEEDARAALARFGFRGEASRQLVGTLSGGERLRAGLACTLGGARAPWLVVMDEPTNHLDIESVELLEDALRDYDGALLVVSHDRAFLEAIGIEEQVEIGR</sequence>
<keyword evidence="4" id="KW-0175">Coiled coil</keyword>
<evidence type="ECO:0000313" key="8">
    <source>
        <dbReference type="Proteomes" id="UP000677126"/>
    </source>
</evidence>
<dbReference type="SUPFAM" id="SSF52540">
    <property type="entry name" value="P-loop containing nucleoside triphosphate hydrolases"/>
    <property type="match status" value="2"/>
</dbReference>
<dbReference type="PROSITE" id="PS00211">
    <property type="entry name" value="ABC_TRANSPORTER_1"/>
    <property type="match status" value="1"/>
</dbReference>
<evidence type="ECO:0000259" key="6">
    <source>
        <dbReference type="PROSITE" id="PS50893"/>
    </source>
</evidence>
<dbReference type="SMART" id="SM00382">
    <property type="entry name" value="AAA"/>
    <property type="match status" value="2"/>
</dbReference>
<dbReference type="PROSITE" id="PS50893">
    <property type="entry name" value="ABC_TRANSPORTER_2"/>
    <property type="match status" value="1"/>
</dbReference>
<dbReference type="InterPro" id="IPR003593">
    <property type="entry name" value="AAA+_ATPase"/>
</dbReference>
<organism evidence="7 8">
    <name type="scientific">Novosphingobium decolorationis</name>
    <dbReference type="NCBI Taxonomy" id="2698673"/>
    <lineage>
        <taxon>Bacteria</taxon>
        <taxon>Pseudomonadati</taxon>
        <taxon>Pseudomonadota</taxon>
        <taxon>Alphaproteobacteria</taxon>
        <taxon>Sphingomonadales</taxon>
        <taxon>Sphingomonadaceae</taxon>
        <taxon>Novosphingobium</taxon>
    </lineage>
</organism>
<dbReference type="Proteomes" id="UP000677126">
    <property type="component" value="Chromosome"/>
</dbReference>
<dbReference type="InterPro" id="IPR050611">
    <property type="entry name" value="ABCF"/>
</dbReference>
<dbReference type="InterPro" id="IPR003439">
    <property type="entry name" value="ABC_transporter-like_ATP-bd"/>
</dbReference>